<evidence type="ECO:0000259" key="14">
    <source>
        <dbReference type="Pfam" id="PF00593"/>
    </source>
</evidence>
<evidence type="ECO:0000256" key="2">
    <source>
        <dbReference type="ARBA" id="ARBA00022448"/>
    </source>
</evidence>
<evidence type="ECO:0000313" key="16">
    <source>
        <dbReference type="EMBL" id="MCJ2183715.1"/>
    </source>
</evidence>
<evidence type="ECO:0000256" key="6">
    <source>
        <dbReference type="ARBA" id="ARBA00023004"/>
    </source>
</evidence>
<evidence type="ECO:0000256" key="3">
    <source>
        <dbReference type="ARBA" id="ARBA00022452"/>
    </source>
</evidence>
<dbReference type="InterPro" id="IPR000531">
    <property type="entry name" value="Beta-barrel_TonB"/>
</dbReference>
<sequence length="745" mass="79546">MKTIRKVALLSGIALGAVATPVLAQDAPASAPASQAGEAGAAQGNDDANAIIVTAQRRAEKVTEVPISITVASAAQLERQQVNTVNDLARIAPSLEIQAAPGQNTGGGGSIRGIGTMTFSPGAVAAVGVVVDQVSQGNANISDLFDISRVEVLKGPQGTLFGLTTSAGVINITTNAPDFNAFSARVRTQLSGAGTAGSKFGNQVVQGLVNVPLADNAALRVSGVANLRQGVNRNALTGKLNDNDRYSLRGRFLWEPTDRVTVNVIGDYAHSRASDGGDFFTFVAADDTITEELASCGVTVGEGNQKYCMDDSFSSTSKNYGGSLQVDYEADPFTLTSITSLRRSGETGYSNSSDVFRADTLPINVRNDAIDRHIDLFTQEFRISSASGGVIDYTAGAFYSSQKQTRDLEEVTVRYYGYTVAQSDTPALTINDESLAFFGQLTGHVTDAFRLIGGVRYTTDRLSLETYDTTGATDGQVHYNAAEWSWRLGAQYDIALDTMAYTTVSRGFKGGQIAVPSDGRDPYVVLPEIPTSYEVGLKTTLFGGLVADASLFYMKIDNFQAQSCTINSSSVISCDQKNVNGVKTRGAEINFFGNVTEGLSLSTGFIYAKATYPSNYTGTDGVDIGGTQLAYSPRYKFTLSGEYEHPVTQSLNGFLSADAVWKSRIRYEENSLSSTTFRPHWMVGGQLGLRTADDRYSVAVFVRNLFDVHEPSLMQSSFPSGDANIGAIYGPQSYRNVGITLDARF</sequence>
<proteinExistence type="inferred from homology"/>
<evidence type="ECO:0000256" key="13">
    <source>
        <dbReference type="SAM" id="SignalP"/>
    </source>
</evidence>
<dbReference type="EMBL" id="JALHLF010000058">
    <property type="protein sequence ID" value="MCJ2183715.1"/>
    <property type="molecule type" value="Genomic_DNA"/>
</dbReference>
<gene>
    <name evidence="16" type="ORF">MTR62_13590</name>
</gene>
<dbReference type="PANTHER" id="PTHR32552:SF81">
    <property type="entry name" value="TONB-DEPENDENT OUTER MEMBRANE RECEPTOR"/>
    <property type="match status" value="1"/>
</dbReference>
<comment type="caution">
    <text evidence="16">The sequence shown here is derived from an EMBL/GenBank/DDBJ whole genome shotgun (WGS) entry which is preliminary data.</text>
</comment>
<evidence type="ECO:0000256" key="9">
    <source>
        <dbReference type="ARBA" id="ARBA00023136"/>
    </source>
</evidence>
<keyword evidence="3 11" id="KW-1134">Transmembrane beta strand</keyword>
<reference evidence="16" key="1">
    <citation type="submission" date="2022-03" db="EMBL/GenBank/DDBJ databases">
        <title>Identification of a novel bacterium isolated from mangrove sediments.</title>
        <authorList>
            <person name="Pan X."/>
        </authorList>
    </citation>
    <scope>NUCLEOTIDE SEQUENCE</scope>
    <source>
        <strain evidence="16">B1949</strain>
    </source>
</reference>
<dbReference type="Gene3D" id="2.40.170.20">
    <property type="entry name" value="TonB-dependent receptor, beta-barrel domain"/>
    <property type="match status" value="1"/>
</dbReference>
<feature type="domain" description="TonB-dependent receptor-like beta-barrel" evidence="14">
    <location>
        <begin position="314"/>
        <end position="705"/>
    </location>
</feature>
<comment type="subcellular location">
    <subcellularLocation>
        <location evidence="1 11">Cell outer membrane</location>
        <topology evidence="1 11">Multi-pass membrane protein</topology>
    </subcellularLocation>
</comment>
<keyword evidence="8 12" id="KW-0798">TonB box</keyword>
<dbReference type="InterPro" id="IPR012910">
    <property type="entry name" value="Plug_dom"/>
</dbReference>
<comment type="similarity">
    <text evidence="11 12">Belongs to the TonB-dependent receptor family.</text>
</comment>
<dbReference type="Pfam" id="PF07715">
    <property type="entry name" value="Plug"/>
    <property type="match status" value="1"/>
</dbReference>
<feature type="chain" id="PRO_5045211557" evidence="13">
    <location>
        <begin position="25"/>
        <end position="745"/>
    </location>
</feature>
<evidence type="ECO:0000256" key="12">
    <source>
        <dbReference type="RuleBase" id="RU003357"/>
    </source>
</evidence>
<protein>
    <submittedName>
        <fullName evidence="16">TonB-dependent receptor</fullName>
    </submittedName>
</protein>
<evidence type="ECO:0000256" key="10">
    <source>
        <dbReference type="ARBA" id="ARBA00023237"/>
    </source>
</evidence>
<keyword evidence="13" id="KW-0732">Signal</keyword>
<feature type="signal peptide" evidence="13">
    <location>
        <begin position="1"/>
        <end position="24"/>
    </location>
</feature>
<keyword evidence="9 11" id="KW-0472">Membrane</keyword>
<keyword evidence="5 11" id="KW-0812">Transmembrane</keyword>
<keyword evidence="16" id="KW-0675">Receptor</keyword>
<evidence type="ECO:0000259" key="15">
    <source>
        <dbReference type="Pfam" id="PF07715"/>
    </source>
</evidence>
<keyword evidence="2 11" id="KW-0813">Transport</keyword>
<evidence type="ECO:0000256" key="5">
    <source>
        <dbReference type="ARBA" id="ARBA00022692"/>
    </source>
</evidence>
<name>A0ABT0BF75_9SPHN</name>
<evidence type="ECO:0000256" key="11">
    <source>
        <dbReference type="PROSITE-ProRule" id="PRU01360"/>
    </source>
</evidence>
<keyword evidence="7" id="KW-0406">Ion transport</keyword>
<evidence type="ECO:0000256" key="4">
    <source>
        <dbReference type="ARBA" id="ARBA00022496"/>
    </source>
</evidence>
<dbReference type="PROSITE" id="PS52016">
    <property type="entry name" value="TONB_DEPENDENT_REC_3"/>
    <property type="match status" value="1"/>
</dbReference>
<dbReference type="InterPro" id="IPR036942">
    <property type="entry name" value="Beta-barrel_TonB_sf"/>
</dbReference>
<feature type="domain" description="TonB-dependent receptor plug" evidence="15">
    <location>
        <begin position="62"/>
        <end position="169"/>
    </location>
</feature>
<keyword evidence="6" id="KW-0408">Iron</keyword>
<evidence type="ECO:0000256" key="7">
    <source>
        <dbReference type="ARBA" id="ARBA00023065"/>
    </source>
</evidence>
<evidence type="ECO:0000256" key="1">
    <source>
        <dbReference type="ARBA" id="ARBA00004571"/>
    </source>
</evidence>
<dbReference type="Proteomes" id="UP001162881">
    <property type="component" value="Unassembled WGS sequence"/>
</dbReference>
<accession>A0ABT0BF75</accession>
<evidence type="ECO:0000256" key="8">
    <source>
        <dbReference type="ARBA" id="ARBA00023077"/>
    </source>
</evidence>
<keyword evidence="4" id="KW-0410">Iron transport</keyword>
<organism evidence="16 17">
    <name type="scientific">Novosphingobium organovorum</name>
    <dbReference type="NCBI Taxonomy" id="2930092"/>
    <lineage>
        <taxon>Bacteria</taxon>
        <taxon>Pseudomonadati</taxon>
        <taxon>Pseudomonadota</taxon>
        <taxon>Alphaproteobacteria</taxon>
        <taxon>Sphingomonadales</taxon>
        <taxon>Sphingomonadaceae</taxon>
        <taxon>Novosphingobium</taxon>
    </lineage>
</organism>
<evidence type="ECO:0000313" key="17">
    <source>
        <dbReference type="Proteomes" id="UP001162881"/>
    </source>
</evidence>
<keyword evidence="10 11" id="KW-0998">Cell outer membrane</keyword>
<dbReference type="Pfam" id="PF00593">
    <property type="entry name" value="TonB_dep_Rec_b-barrel"/>
    <property type="match status" value="1"/>
</dbReference>
<dbReference type="RefSeq" id="WP_244021782.1">
    <property type="nucleotide sequence ID" value="NZ_JALHLF010000058.1"/>
</dbReference>
<dbReference type="PANTHER" id="PTHR32552">
    <property type="entry name" value="FERRICHROME IRON RECEPTOR-RELATED"/>
    <property type="match status" value="1"/>
</dbReference>
<keyword evidence="17" id="KW-1185">Reference proteome</keyword>
<dbReference type="InterPro" id="IPR039426">
    <property type="entry name" value="TonB-dep_rcpt-like"/>
</dbReference>
<dbReference type="SUPFAM" id="SSF56935">
    <property type="entry name" value="Porins"/>
    <property type="match status" value="1"/>
</dbReference>